<gene>
    <name evidence="1" type="ORF">OPT61_g2344</name>
</gene>
<reference evidence="1" key="1">
    <citation type="submission" date="2022-11" db="EMBL/GenBank/DDBJ databases">
        <title>Genome Sequence of Boeremia exigua.</title>
        <authorList>
            <person name="Buettner E."/>
        </authorList>
    </citation>
    <scope>NUCLEOTIDE SEQUENCE</scope>
    <source>
        <strain evidence="1">CU02</strain>
    </source>
</reference>
<comment type="caution">
    <text evidence="1">The sequence shown here is derived from an EMBL/GenBank/DDBJ whole genome shotgun (WGS) entry which is preliminary data.</text>
</comment>
<sequence length="266" mass="29634">MAPVAIITGGASGMGLAVAKSLAKRGWHVHIADLNESAAQATATELCGSYTHTDVSSYQSLHSMFDTVFRDKGEINFVFANAGIGEKQDFYASTTEEVILSKPAELDRNVDINLKSVINTAYLTQHYIRRNKEKRKTCLIVNASIAGIYPVRFCPIYTAAKHGVVGFARAISEYFYKEDGIRVNALCPGNVRTNLFKSEEWDAFKMEFIELSQIVSIVEMFLFDESMHGKIVEAAPRDHYFHDAPPYSNENVRITLAEPTFKSMGK</sequence>
<accession>A0ACC2IM54</accession>
<organism evidence="1 2">
    <name type="scientific">Boeremia exigua</name>
    <dbReference type="NCBI Taxonomy" id="749465"/>
    <lineage>
        <taxon>Eukaryota</taxon>
        <taxon>Fungi</taxon>
        <taxon>Dikarya</taxon>
        <taxon>Ascomycota</taxon>
        <taxon>Pezizomycotina</taxon>
        <taxon>Dothideomycetes</taxon>
        <taxon>Pleosporomycetidae</taxon>
        <taxon>Pleosporales</taxon>
        <taxon>Pleosporineae</taxon>
        <taxon>Didymellaceae</taxon>
        <taxon>Boeremia</taxon>
    </lineage>
</organism>
<dbReference type="Proteomes" id="UP001153331">
    <property type="component" value="Unassembled WGS sequence"/>
</dbReference>
<proteinExistence type="predicted"/>
<dbReference type="EMBL" id="JAPHNI010000105">
    <property type="protein sequence ID" value="KAJ8116187.1"/>
    <property type="molecule type" value="Genomic_DNA"/>
</dbReference>
<protein>
    <submittedName>
        <fullName evidence="1">Uncharacterized protein</fullName>
    </submittedName>
</protein>
<evidence type="ECO:0000313" key="2">
    <source>
        <dbReference type="Proteomes" id="UP001153331"/>
    </source>
</evidence>
<evidence type="ECO:0000313" key="1">
    <source>
        <dbReference type="EMBL" id="KAJ8116187.1"/>
    </source>
</evidence>
<keyword evidence="2" id="KW-1185">Reference proteome</keyword>
<name>A0ACC2IM54_9PLEO</name>